<accession>A0A3A3GEH2</accession>
<sequence>MLSMTDIAGLAQKDRVHGDVYRDPEIFARELDILFSRHWIFIGHEGEIPNNGDYRQRHIGRQPVIFLRDDKGVVRVLMNRCTHRANAVCHHERGNAKAFTCSYHGWRFRLDGELAVVPYSDRYDQDFDKKSLGLRQVAKVESRRGFVFATLNPDDVPLDEHLGPLVLAELDDIADLSPMGELMVNAGVHKVGFAGNWKLMIENVVDGYHAGPVHRSHFENVLARTGQNPATLTTSASPARIRHLGNGHCTWDSSSILAGGTRSFPGNRPGEEAAKAYHDALIERYGKERAEYLLAKSGTHLYIFPNFSYVGAHFRLIQPMTPTETRVHLFPILLKGAPQEINTRRLRNHEAFYGPAGGGQSDDIEMFERNQIGLAAEVDPWSLLSRGIHLETQHEDGSVSGQITDELSNRAFFARWRELMTESSEGGKACVS</sequence>
<dbReference type="Pfam" id="PF00355">
    <property type="entry name" value="Rieske"/>
    <property type="match status" value="1"/>
</dbReference>
<evidence type="ECO:0000256" key="1">
    <source>
        <dbReference type="ARBA" id="ARBA00008751"/>
    </source>
</evidence>
<dbReference type="InterPro" id="IPR017941">
    <property type="entry name" value="Rieske_2Fe-2S"/>
</dbReference>
<keyword evidence="8" id="KW-0520">NAD</keyword>
<name>A0A3A3GEH2_9BURK</name>
<dbReference type="GO" id="GO:0051213">
    <property type="term" value="F:dioxygenase activity"/>
    <property type="evidence" value="ECO:0007669"/>
    <property type="project" value="UniProtKB-KW"/>
</dbReference>
<proteinExistence type="inferred from homology"/>
<dbReference type="OrthoDB" id="9790995at2"/>
<reference evidence="11" key="1">
    <citation type="submission" date="2018-09" db="EMBL/GenBank/DDBJ databases">
        <authorList>
            <person name="Zhu H."/>
        </authorList>
    </citation>
    <scope>NUCLEOTIDE SEQUENCE [LARGE SCALE GENOMIC DNA]</scope>
    <source>
        <strain evidence="11">K1S02-23</strain>
    </source>
</reference>
<evidence type="ECO:0000256" key="5">
    <source>
        <dbReference type="ARBA" id="ARBA00023002"/>
    </source>
</evidence>
<keyword evidence="6" id="KW-0408">Iron</keyword>
<evidence type="ECO:0000256" key="6">
    <source>
        <dbReference type="ARBA" id="ARBA00023004"/>
    </source>
</evidence>
<dbReference type="Proteomes" id="UP000266327">
    <property type="component" value="Unassembled WGS sequence"/>
</dbReference>
<feature type="domain" description="Rieske" evidence="9">
    <location>
        <begin position="39"/>
        <end position="149"/>
    </location>
</feature>
<dbReference type="Gene3D" id="2.102.10.10">
    <property type="entry name" value="Rieske [2Fe-2S] iron-sulphur domain"/>
    <property type="match status" value="1"/>
</dbReference>
<dbReference type="EMBL" id="QYUQ01000002">
    <property type="protein sequence ID" value="RJG00636.1"/>
    <property type="molecule type" value="Genomic_DNA"/>
</dbReference>
<dbReference type="SUPFAM" id="SSF55961">
    <property type="entry name" value="Bet v1-like"/>
    <property type="match status" value="1"/>
</dbReference>
<evidence type="ECO:0000256" key="8">
    <source>
        <dbReference type="ARBA" id="ARBA00023027"/>
    </source>
</evidence>
<dbReference type="SUPFAM" id="SSF50022">
    <property type="entry name" value="ISP domain"/>
    <property type="match status" value="1"/>
</dbReference>
<keyword evidence="11" id="KW-1185">Reference proteome</keyword>
<dbReference type="PANTHER" id="PTHR43756:SF1">
    <property type="entry name" value="3-PHENYLPROPIONATE_CINNAMIC ACID DIOXYGENASE SUBUNIT ALPHA"/>
    <property type="match status" value="1"/>
</dbReference>
<dbReference type="RefSeq" id="WP_119784091.1">
    <property type="nucleotide sequence ID" value="NZ_QYUQ01000002.1"/>
</dbReference>
<evidence type="ECO:0000313" key="10">
    <source>
        <dbReference type="EMBL" id="RJG00636.1"/>
    </source>
</evidence>
<dbReference type="Pfam" id="PF00848">
    <property type="entry name" value="Ring_hydroxyl_A"/>
    <property type="match status" value="1"/>
</dbReference>
<dbReference type="InterPro" id="IPR001663">
    <property type="entry name" value="Rng_hydr_dOase-A"/>
</dbReference>
<protein>
    <submittedName>
        <fullName evidence="10">(2Fe-2S)-binding protein</fullName>
    </submittedName>
</protein>
<comment type="caution">
    <text evidence="10">The sequence shown here is derived from an EMBL/GenBank/DDBJ whole genome shotgun (WGS) entry which is preliminary data.</text>
</comment>
<evidence type="ECO:0000313" key="11">
    <source>
        <dbReference type="Proteomes" id="UP000266327"/>
    </source>
</evidence>
<evidence type="ECO:0000256" key="4">
    <source>
        <dbReference type="ARBA" id="ARBA00022964"/>
    </source>
</evidence>
<dbReference type="GO" id="GO:0005506">
    <property type="term" value="F:iron ion binding"/>
    <property type="evidence" value="ECO:0007669"/>
    <property type="project" value="InterPro"/>
</dbReference>
<dbReference type="Gene3D" id="3.90.380.10">
    <property type="entry name" value="Naphthalene 1,2-dioxygenase Alpha Subunit, Chain A, domain 1"/>
    <property type="match status" value="1"/>
</dbReference>
<dbReference type="InterPro" id="IPR036922">
    <property type="entry name" value="Rieske_2Fe-2S_sf"/>
</dbReference>
<dbReference type="InterPro" id="IPR015881">
    <property type="entry name" value="ARHD_Rieske_2Fe_2S"/>
</dbReference>
<evidence type="ECO:0000256" key="3">
    <source>
        <dbReference type="ARBA" id="ARBA00022723"/>
    </source>
</evidence>
<dbReference type="CDD" id="cd03469">
    <property type="entry name" value="Rieske_RO_Alpha_N"/>
    <property type="match status" value="1"/>
</dbReference>
<dbReference type="GO" id="GO:0051537">
    <property type="term" value="F:2 iron, 2 sulfur cluster binding"/>
    <property type="evidence" value="ECO:0007669"/>
    <property type="project" value="UniProtKB-KW"/>
</dbReference>
<keyword evidence="4" id="KW-0223">Dioxygenase</keyword>
<gene>
    <name evidence="10" type="ORF">D3878_02770</name>
</gene>
<evidence type="ECO:0000259" key="9">
    <source>
        <dbReference type="PROSITE" id="PS51296"/>
    </source>
</evidence>
<dbReference type="PROSITE" id="PS51296">
    <property type="entry name" value="RIESKE"/>
    <property type="match status" value="1"/>
</dbReference>
<comment type="similarity">
    <text evidence="1">Belongs to the bacterial ring-hydroxylating dioxygenase alpha subunit family.</text>
</comment>
<evidence type="ECO:0000256" key="2">
    <source>
        <dbReference type="ARBA" id="ARBA00022714"/>
    </source>
</evidence>
<evidence type="ECO:0000256" key="7">
    <source>
        <dbReference type="ARBA" id="ARBA00023014"/>
    </source>
</evidence>
<keyword evidence="7" id="KW-0411">Iron-sulfur</keyword>
<keyword evidence="2" id="KW-0001">2Fe-2S</keyword>
<dbReference type="PRINTS" id="PR00090">
    <property type="entry name" value="RNGDIOXGNASE"/>
</dbReference>
<dbReference type="PANTHER" id="PTHR43756">
    <property type="entry name" value="CHOLINE MONOOXYGENASE, CHLOROPLASTIC"/>
    <property type="match status" value="1"/>
</dbReference>
<dbReference type="PROSITE" id="PS00570">
    <property type="entry name" value="RING_HYDROXYL_ALPHA"/>
    <property type="match status" value="1"/>
</dbReference>
<organism evidence="10 11">
    <name type="scientific">Noviherbaspirillum sedimenti</name>
    <dbReference type="NCBI Taxonomy" id="2320865"/>
    <lineage>
        <taxon>Bacteria</taxon>
        <taxon>Pseudomonadati</taxon>
        <taxon>Pseudomonadota</taxon>
        <taxon>Betaproteobacteria</taxon>
        <taxon>Burkholderiales</taxon>
        <taxon>Oxalobacteraceae</taxon>
        <taxon>Noviherbaspirillum</taxon>
    </lineage>
</organism>
<dbReference type="InterPro" id="IPR015879">
    <property type="entry name" value="Ring_hydroxy_dOase_asu_C_dom"/>
</dbReference>
<keyword evidence="3" id="KW-0479">Metal-binding</keyword>
<dbReference type="AlphaFoldDB" id="A0A3A3GEH2"/>
<keyword evidence="5" id="KW-0560">Oxidoreductase</keyword>